<dbReference type="eggNOG" id="ENOG502QPXT">
    <property type="taxonomic scope" value="Eukaryota"/>
</dbReference>
<keyword evidence="2 3" id="KW-0012">Acyltransferase</keyword>
<protein>
    <submittedName>
        <fullName evidence="3">Anthocyanin 5-aromatic acyltransferase</fullName>
    </submittedName>
</protein>
<evidence type="ECO:0000256" key="1">
    <source>
        <dbReference type="ARBA" id="ARBA00022679"/>
    </source>
</evidence>
<evidence type="ECO:0000313" key="4">
    <source>
        <dbReference type="Proteomes" id="UP000030645"/>
    </source>
</evidence>
<keyword evidence="4" id="KW-1185">Reference proteome</keyword>
<proteinExistence type="predicted"/>
<dbReference type="AlphaFoldDB" id="W9R4T0"/>
<organism evidence="3 4">
    <name type="scientific">Morus notabilis</name>
    <dbReference type="NCBI Taxonomy" id="981085"/>
    <lineage>
        <taxon>Eukaryota</taxon>
        <taxon>Viridiplantae</taxon>
        <taxon>Streptophyta</taxon>
        <taxon>Embryophyta</taxon>
        <taxon>Tracheophyta</taxon>
        <taxon>Spermatophyta</taxon>
        <taxon>Magnoliopsida</taxon>
        <taxon>eudicotyledons</taxon>
        <taxon>Gunneridae</taxon>
        <taxon>Pentapetalae</taxon>
        <taxon>rosids</taxon>
        <taxon>fabids</taxon>
        <taxon>Rosales</taxon>
        <taxon>Moraceae</taxon>
        <taxon>Moreae</taxon>
        <taxon>Morus</taxon>
    </lineage>
</organism>
<keyword evidence="1 3" id="KW-0808">Transferase</keyword>
<dbReference type="EMBL" id="KE343679">
    <property type="protein sequence ID" value="EXB38118.1"/>
    <property type="molecule type" value="Genomic_DNA"/>
</dbReference>
<dbReference type="InterPro" id="IPR023213">
    <property type="entry name" value="CAT-like_dom_sf"/>
</dbReference>
<dbReference type="Gene3D" id="3.30.559.10">
    <property type="entry name" value="Chloramphenicol acetyltransferase-like domain"/>
    <property type="match status" value="2"/>
</dbReference>
<gene>
    <name evidence="3" type="ORF">L484_021040</name>
</gene>
<evidence type="ECO:0000256" key="2">
    <source>
        <dbReference type="ARBA" id="ARBA00023315"/>
    </source>
</evidence>
<dbReference type="Pfam" id="PF02458">
    <property type="entry name" value="Transferase"/>
    <property type="match status" value="1"/>
</dbReference>
<evidence type="ECO:0000313" key="3">
    <source>
        <dbReference type="EMBL" id="EXB38118.1"/>
    </source>
</evidence>
<dbReference type="PANTHER" id="PTHR31625">
    <property type="match status" value="1"/>
</dbReference>
<reference evidence="4" key="1">
    <citation type="submission" date="2013-01" db="EMBL/GenBank/DDBJ databases">
        <title>Draft Genome Sequence of a Mulberry Tree, Morus notabilis C.K. Schneid.</title>
        <authorList>
            <person name="He N."/>
            <person name="Zhao S."/>
        </authorList>
    </citation>
    <scope>NUCLEOTIDE SEQUENCE</scope>
</reference>
<dbReference type="InterPro" id="IPR051504">
    <property type="entry name" value="Plant_metabolite_acyltrans"/>
</dbReference>
<dbReference type="STRING" id="981085.W9R4T0"/>
<accession>W9R4T0</accession>
<sequence length="291" mass="32286">MHHAVVDGKSFFIFMKSWAHICRSLGSGDDQLPLELKPAYDRSYINDPADLGTIFSNRWLNMDGPDNRSLLPWKRLSTVQSDAVRGTFQLPRGEIEKLKRLVNDQKHCPDIHVSTFSVTYAYTFIRLVKAEEISDNKVLLRIGMDFRSRLDPALPATYFGNCLGGTFAVVEREALLGKGGLFVVVNAISEAIKGLGKGLLDRAENWVPSSIDVFKTLPKRYGVSSSPRFAAYNTDFGWGKPTKVEVTSIRSGTMSLSDNRNGDGGVEIGLVLRKHHMKAFASLFAEGLESL</sequence>
<dbReference type="Proteomes" id="UP000030645">
    <property type="component" value="Unassembled WGS sequence"/>
</dbReference>
<name>W9R4T0_9ROSA</name>
<dbReference type="GO" id="GO:0016747">
    <property type="term" value="F:acyltransferase activity, transferring groups other than amino-acyl groups"/>
    <property type="evidence" value="ECO:0007669"/>
    <property type="project" value="UniProtKB-ARBA"/>
</dbReference>